<sequence length="365" mass="41664">MFQPTIATNKTKNYNSKKKQSSSQSSNNDVEWSQSQFDVDGDNSQDHNGKPPKDPEVSFITPVDAVLQALQEHIRRNVRRNVQTKSGKRNGFGLALFGTRKRTRVDIDELLAANRDKRRFGKQKQTKKNDDDDNSLVEEEEAEKKKKDSDEDSDSDDSDDDDDDMRPKSNRASGRTTIHHLIALEPPGVDTVKILRQCLMPDNNEQQEDEEDRRMLDLKHLFGHKPQKQQDDDFLSDSLLIALNDITGTFKDAEKNGGCVHKLRTPAEKIGNDKKCIWIVTNQDDFCKRDPERQRIIQTTVQDLRNNGFEIKGWPLPPPTGKRSAVAARKESCFFDKIADIPDDLRQMLQRAMKGRRSSSSSARE</sequence>
<evidence type="ECO:0000256" key="1">
    <source>
        <dbReference type="SAM" id="MobiDB-lite"/>
    </source>
</evidence>
<protein>
    <submittedName>
        <fullName evidence="2">Uncharacterized protein</fullName>
    </submittedName>
</protein>
<dbReference type="Gene3D" id="3.40.50.410">
    <property type="entry name" value="von Willebrand factor, type A domain"/>
    <property type="match status" value="1"/>
</dbReference>
<feature type="compositionally biased region" description="Acidic residues" evidence="1">
    <location>
        <begin position="150"/>
        <end position="164"/>
    </location>
</feature>
<dbReference type="AlphaFoldDB" id="A0A9N8HXY8"/>
<dbReference type="Proteomes" id="UP001153069">
    <property type="component" value="Unassembled WGS sequence"/>
</dbReference>
<feature type="region of interest" description="Disordered" evidence="1">
    <location>
        <begin position="1"/>
        <end position="58"/>
    </location>
</feature>
<evidence type="ECO:0000313" key="2">
    <source>
        <dbReference type="EMBL" id="CAB9529797.1"/>
    </source>
</evidence>
<accession>A0A9N8HXY8</accession>
<dbReference type="InterPro" id="IPR036465">
    <property type="entry name" value="vWFA_dom_sf"/>
</dbReference>
<dbReference type="OrthoDB" id="3249161at2759"/>
<comment type="caution">
    <text evidence="2">The sequence shown here is derived from an EMBL/GenBank/DDBJ whole genome shotgun (WGS) entry which is preliminary data.</text>
</comment>
<feature type="compositionally biased region" description="Acidic residues" evidence="1">
    <location>
        <begin position="131"/>
        <end position="141"/>
    </location>
</feature>
<feature type="region of interest" description="Disordered" evidence="1">
    <location>
        <begin position="119"/>
        <end position="181"/>
    </location>
</feature>
<feature type="compositionally biased region" description="Basic and acidic residues" evidence="1">
    <location>
        <begin position="44"/>
        <end position="56"/>
    </location>
</feature>
<gene>
    <name evidence="2" type="ORF">SEMRO_2629_G333060.1</name>
</gene>
<name>A0A9N8HXY8_9STRA</name>
<keyword evidence="3" id="KW-1185">Reference proteome</keyword>
<evidence type="ECO:0000313" key="3">
    <source>
        <dbReference type="Proteomes" id="UP001153069"/>
    </source>
</evidence>
<organism evidence="2 3">
    <name type="scientific">Seminavis robusta</name>
    <dbReference type="NCBI Taxonomy" id="568900"/>
    <lineage>
        <taxon>Eukaryota</taxon>
        <taxon>Sar</taxon>
        <taxon>Stramenopiles</taxon>
        <taxon>Ochrophyta</taxon>
        <taxon>Bacillariophyta</taxon>
        <taxon>Bacillariophyceae</taxon>
        <taxon>Bacillariophycidae</taxon>
        <taxon>Naviculales</taxon>
        <taxon>Naviculaceae</taxon>
        <taxon>Seminavis</taxon>
    </lineage>
</organism>
<dbReference type="EMBL" id="CAICTM010002627">
    <property type="protein sequence ID" value="CAB9529797.1"/>
    <property type="molecule type" value="Genomic_DNA"/>
</dbReference>
<proteinExistence type="predicted"/>
<reference evidence="2" key="1">
    <citation type="submission" date="2020-06" db="EMBL/GenBank/DDBJ databases">
        <authorList>
            <consortium name="Plant Systems Biology data submission"/>
        </authorList>
    </citation>
    <scope>NUCLEOTIDE SEQUENCE</scope>
    <source>
        <strain evidence="2">D6</strain>
    </source>
</reference>